<dbReference type="Proteomes" id="UP000192534">
    <property type="component" value="Unassembled WGS sequence"/>
</dbReference>
<name>A0A1X0J4F9_MYCRH</name>
<dbReference type="EMBL" id="MVIH01000001">
    <property type="protein sequence ID" value="ORB56871.1"/>
    <property type="molecule type" value="Genomic_DNA"/>
</dbReference>
<evidence type="ECO:0000313" key="3">
    <source>
        <dbReference type="EMBL" id="ORB56871.1"/>
    </source>
</evidence>
<proteinExistence type="predicted"/>
<sequence>MGHIRLEGRPVGKHVINSTKFTGIVLLNALAAGAFATAGLGSAPTASATCASFSTIKVGTGCSSTLFGLAIAIGPGATASADYFSVALAVGNKARSGVGLFDIGGAFGTNALANDAGAFEVAAQVGSGDSQTGGLFNLAIDITPGNGPAHYQSVLAEGFGDVAVNLYGYGTSIISHRVNAFGVLSGAVNISGTNNVVESHDGVFNTAFAINGTSTNVDAGGGPLALAGSINQAHATLSKVGPGFNINHLVVGGATAVNPAAQASDFAPAAHSRRSNTATARVPKH</sequence>
<keyword evidence="4" id="KW-1185">Reference proteome</keyword>
<protein>
    <submittedName>
        <fullName evidence="3">Uncharacterized protein</fullName>
    </submittedName>
</protein>
<accession>A0A1X0J4F9</accession>
<reference evidence="3 4" key="1">
    <citation type="submission" date="2016-12" db="EMBL/GenBank/DDBJ databases">
        <title>The new phylogeny of genus Mycobacterium.</title>
        <authorList>
            <person name="Tortoli E."/>
            <person name="Trovato A."/>
            <person name="Cirillo D.M."/>
        </authorList>
    </citation>
    <scope>NUCLEOTIDE SEQUENCE [LARGE SCALE GENOMIC DNA]</scope>
    <source>
        <strain evidence="3 4">DSM 44223</strain>
    </source>
</reference>
<evidence type="ECO:0000313" key="4">
    <source>
        <dbReference type="Proteomes" id="UP000192534"/>
    </source>
</evidence>
<keyword evidence="2" id="KW-0812">Transmembrane</keyword>
<dbReference type="AlphaFoldDB" id="A0A1X0J4F9"/>
<feature type="transmembrane region" description="Helical" evidence="2">
    <location>
        <begin position="21"/>
        <end position="41"/>
    </location>
</feature>
<keyword evidence="2" id="KW-0472">Membrane</keyword>
<feature type="region of interest" description="Disordered" evidence="1">
    <location>
        <begin position="265"/>
        <end position="285"/>
    </location>
</feature>
<evidence type="ECO:0000256" key="1">
    <source>
        <dbReference type="SAM" id="MobiDB-lite"/>
    </source>
</evidence>
<organism evidence="3 4">
    <name type="scientific">Mycolicibacterium rhodesiae</name>
    <name type="common">Mycobacterium rhodesiae</name>
    <dbReference type="NCBI Taxonomy" id="36814"/>
    <lineage>
        <taxon>Bacteria</taxon>
        <taxon>Bacillati</taxon>
        <taxon>Actinomycetota</taxon>
        <taxon>Actinomycetes</taxon>
        <taxon>Mycobacteriales</taxon>
        <taxon>Mycobacteriaceae</taxon>
        <taxon>Mycolicibacterium</taxon>
    </lineage>
</organism>
<evidence type="ECO:0000256" key="2">
    <source>
        <dbReference type="SAM" id="Phobius"/>
    </source>
</evidence>
<comment type="caution">
    <text evidence="3">The sequence shown here is derived from an EMBL/GenBank/DDBJ whole genome shotgun (WGS) entry which is preliminary data.</text>
</comment>
<gene>
    <name evidence="3" type="ORF">BST42_00080</name>
</gene>
<keyword evidence="2" id="KW-1133">Transmembrane helix</keyword>